<dbReference type="InterPro" id="IPR029062">
    <property type="entry name" value="Class_I_gatase-like"/>
</dbReference>
<sequence>MTKKAVILTGKLVQDHEYIYPYYRLQEAEFEVDVAVRGKQTVQGIIGMKIVPTKDIPELKVEDYDLLVLPG</sequence>
<dbReference type="EMBL" id="BARW01026400">
    <property type="protein sequence ID" value="GAJ05041.1"/>
    <property type="molecule type" value="Genomic_DNA"/>
</dbReference>
<name>X1UYS6_9ZZZZ</name>
<comment type="caution">
    <text evidence="2">The sequence shown here is derived from an EMBL/GenBank/DDBJ whole genome shotgun (WGS) entry which is preliminary data.</text>
</comment>
<dbReference type="AlphaFoldDB" id="X1UYS6"/>
<accession>X1UYS6</accession>
<reference evidence="2" key="1">
    <citation type="journal article" date="2014" name="Front. Microbiol.">
        <title>High frequency of phylogenetically diverse reductive dehalogenase-homologous genes in deep subseafloor sedimentary metagenomes.</title>
        <authorList>
            <person name="Kawai M."/>
            <person name="Futagami T."/>
            <person name="Toyoda A."/>
            <person name="Takaki Y."/>
            <person name="Nishi S."/>
            <person name="Hori S."/>
            <person name="Arai W."/>
            <person name="Tsubouchi T."/>
            <person name="Morono Y."/>
            <person name="Uchiyama I."/>
            <person name="Ito T."/>
            <person name="Fujiyama A."/>
            <person name="Inagaki F."/>
            <person name="Takami H."/>
        </authorList>
    </citation>
    <scope>NUCLEOTIDE SEQUENCE</scope>
    <source>
        <strain evidence="2">Expedition CK06-06</strain>
    </source>
</reference>
<evidence type="ECO:0000313" key="2">
    <source>
        <dbReference type="EMBL" id="GAJ05041.1"/>
    </source>
</evidence>
<gene>
    <name evidence="2" type="ORF">S12H4_43070</name>
</gene>
<dbReference type="Pfam" id="PF01965">
    <property type="entry name" value="DJ-1_PfpI"/>
    <property type="match status" value="1"/>
</dbReference>
<feature type="non-terminal residue" evidence="2">
    <location>
        <position position="71"/>
    </location>
</feature>
<protein>
    <recommendedName>
        <fullName evidence="1">DJ-1/PfpI domain-containing protein</fullName>
    </recommendedName>
</protein>
<evidence type="ECO:0000259" key="1">
    <source>
        <dbReference type="Pfam" id="PF01965"/>
    </source>
</evidence>
<proteinExistence type="predicted"/>
<dbReference type="InterPro" id="IPR002818">
    <property type="entry name" value="DJ-1/PfpI"/>
</dbReference>
<dbReference type="Gene3D" id="3.40.50.880">
    <property type="match status" value="1"/>
</dbReference>
<dbReference type="SUPFAM" id="SSF52317">
    <property type="entry name" value="Class I glutamine amidotransferase-like"/>
    <property type="match status" value="1"/>
</dbReference>
<organism evidence="2">
    <name type="scientific">marine sediment metagenome</name>
    <dbReference type="NCBI Taxonomy" id="412755"/>
    <lineage>
        <taxon>unclassified sequences</taxon>
        <taxon>metagenomes</taxon>
        <taxon>ecological metagenomes</taxon>
    </lineage>
</organism>
<feature type="domain" description="DJ-1/PfpI" evidence="1">
    <location>
        <begin position="3"/>
        <end position="71"/>
    </location>
</feature>